<protein>
    <submittedName>
        <fullName evidence="2">Uncharacterized protein</fullName>
    </submittedName>
</protein>
<sequence>MAKDSKSSTIAQDKEPSARPPVSDTGEHSIRRGSAAGAAFGAGKFLSTQLLERLHAWLQHLIDLWSDS</sequence>
<name>A0ABV9BVA3_9ACTN</name>
<organism evidence="2 3">
    <name type="scientific">Streptomyces ehimensis</name>
    <dbReference type="NCBI Taxonomy" id="68195"/>
    <lineage>
        <taxon>Bacteria</taxon>
        <taxon>Bacillati</taxon>
        <taxon>Actinomycetota</taxon>
        <taxon>Actinomycetes</taxon>
        <taxon>Kitasatosporales</taxon>
        <taxon>Streptomycetaceae</taxon>
        <taxon>Streptomyces</taxon>
    </lineage>
</organism>
<feature type="region of interest" description="Disordered" evidence="1">
    <location>
        <begin position="1"/>
        <end position="33"/>
    </location>
</feature>
<evidence type="ECO:0000313" key="2">
    <source>
        <dbReference type="EMBL" id="MFC4518057.1"/>
    </source>
</evidence>
<feature type="compositionally biased region" description="Basic and acidic residues" evidence="1">
    <location>
        <begin position="1"/>
        <end position="17"/>
    </location>
</feature>
<evidence type="ECO:0000256" key="1">
    <source>
        <dbReference type="SAM" id="MobiDB-lite"/>
    </source>
</evidence>
<dbReference type="RefSeq" id="WP_417924423.1">
    <property type="nucleotide sequence ID" value="NZ_JBHSFS010000031.1"/>
</dbReference>
<dbReference type="EMBL" id="JBHSFS010000031">
    <property type="protein sequence ID" value="MFC4518057.1"/>
    <property type="molecule type" value="Genomic_DNA"/>
</dbReference>
<keyword evidence="3" id="KW-1185">Reference proteome</keyword>
<reference evidence="3" key="1">
    <citation type="journal article" date="2019" name="Int. J. Syst. Evol. Microbiol.">
        <title>The Global Catalogue of Microorganisms (GCM) 10K type strain sequencing project: providing services to taxonomists for standard genome sequencing and annotation.</title>
        <authorList>
            <consortium name="The Broad Institute Genomics Platform"/>
            <consortium name="The Broad Institute Genome Sequencing Center for Infectious Disease"/>
            <person name="Wu L."/>
            <person name="Ma J."/>
        </authorList>
    </citation>
    <scope>NUCLEOTIDE SEQUENCE [LARGE SCALE GENOMIC DNA]</scope>
    <source>
        <strain evidence="3">CECT 8064</strain>
    </source>
</reference>
<gene>
    <name evidence="2" type="ORF">ACFPEN_34935</name>
</gene>
<dbReference type="Proteomes" id="UP001595990">
    <property type="component" value="Unassembled WGS sequence"/>
</dbReference>
<comment type="caution">
    <text evidence="2">The sequence shown here is derived from an EMBL/GenBank/DDBJ whole genome shotgun (WGS) entry which is preliminary data.</text>
</comment>
<evidence type="ECO:0000313" key="3">
    <source>
        <dbReference type="Proteomes" id="UP001595990"/>
    </source>
</evidence>
<proteinExistence type="predicted"/>
<accession>A0ABV9BVA3</accession>